<evidence type="ECO:0000313" key="5">
    <source>
        <dbReference type="Proteomes" id="UP000235371"/>
    </source>
</evidence>
<name>A0A2J6T5M0_9HELO</name>
<reference evidence="4 5" key="1">
    <citation type="submission" date="2016-04" db="EMBL/GenBank/DDBJ databases">
        <title>A degradative enzymes factory behind the ericoid mycorrhizal symbiosis.</title>
        <authorList>
            <consortium name="DOE Joint Genome Institute"/>
            <person name="Martino E."/>
            <person name="Morin E."/>
            <person name="Grelet G."/>
            <person name="Kuo A."/>
            <person name="Kohler A."/>
            <person name="Daghino S."/>
            <person name="Barry K."/>
            <person name="Choi C."/>
            <person name="Cichocki N."/>
            <person name="Clum A."/>
            <person name="Copeland A."/>
            <person name="Hainaut M."/>
            <person name="Haridas S."/>
            <person name="Labutti K."/>
            <person name="Lindquist E."/>
            <person name="Lipzen A."/>
            <person name="Khouja H.-R."/>
            <person name="Murat C."/>
            <person name="Ohm R."/>
            <person name="Olson A."/>
            <person name="Spatafora J."/>
            <person name="Veneault-Fourrey C."/>
            <person name="Henrissat B."/>
            <person name="Grigoriev I."/>
            <person name="Martin F."/>
            <person name="Perotto S."/>
        </authorList>
    </citation>
    <scope>NUCLEOTIDE SEQUENCE [LARGE SCALE GENOMIC DNA]</scope>
    <source>
        <strain evidence="4 5">E</strain>
    </source>
</reference>
<dbReference type="AlphaFoldDB" id="A0A2J6T5M0"/>
<feature type="compositionally biased region" description="Low complexity" evidence="2">
    <location>
        <begin position="119"/>
        <end position="129"/>
    </location>
</feature>
<keyword evidence="5" id="KW-1185">Reference proteome</keyword>
<dbReference type="RefSeq" id="XP_024735221.1">
    <property type="nucleotide sequence ID" value="XM_024872859.1"/>
</dbReference>
<evidence type="ECO:0000259" key="3">
    <source>
        <dbReference type="Pfam" id="PF22664"/>
    </source>
</evidence>
<dbReference type="Gene3D" id="3.30.559.10">
    <property type="entry name" value="Chloramphenicol acetyltransferase-like domain"/>
    <property type="match status" value="1"/>
</dbReference>
<dbReference type="GeneID" id="36580939"/>
<organism evidence="4 5">
    <name type="scientific">Hyaloscypha bicolor E</name>
    <dbReference type="NCBI Taxonomy" id="1095630"/>
    <lineage>
        <taxon>Eukaryota</taxon>
        <taxon>Fungi</taxon>
        <taxon>Dikarya</taxon>
        <taxon>Ascomycota</taxon>
        <taxon>Pezizomycotina</taxon>
        <taxon>Leotiomycetes</taxon>
        <taxon>Helotiales</taxon>
        <taxon>Hyaloscyphaceae</taxon>
        <taxon>Hyaloscypha</taxon>
        <taxon>Hyaloscypha bicolor</taxon>
    </lineage>
</organism>
<sequence length="160" mass="17153">MLGGIVVPLPLNDAKNGKEDWRTIVPDKGIELVLRDLRTKLLSFNELEAAEFPALQLPYDLLTPVPPDIGNDRPYAAFKVQFGVIEGGTIITIAISHSVGDGSGTNELTRVLAEETRRSQASSSSAVTSGDLSEAASMVDRSALRNLKSNGPFNIKDHPA</sequence>
<dbReference type="OrthoDB" id="1862401at2759"/>
<dbReference type="InParanoid" id="A0A2J6T5M0"/>
<feature type="domain" description="Trichothecene 3-O-acetyltransferase-like N-terminal" evidence="3">
    <location>
        <begin position="13"/>
        <end position="113"/>
    </location>
</feature>
<evidence type="ECO:0000256" key="1">
    <source>
        <dbReference type="ARBA" id="ARBA00022679"/>
    </source>
</evidence>
<proteinExistence type="predicted"/>
<dbReference type="EMBL" id="KZ613828">
    <property type="protein sequence ID" value="PMD58317.1"/>
    <property type="molecule type" value="Genomic_DNA"/>
</dbReference>
<feature type="region of interest" description="Disordered" evidence="2">
    <location>
        <begin position="115"/>
        <end position="134"/>
    </location>
</feature>
<protein>
    <recommendedName>
        <fullName evidence="3">Trichothecene 3-O-acetyltransferase-like N-terminal domain-containing protein</fullName>
    </recommendedName>
</protein>
<dbReference type="STRING" id="1095630.A0A2J6T5M0"/>
<dbReference type="GO" id="GO:0016740">
    <property type="term" value="F:transferase activity"/>
    <property type="evidence" value="ECO:0007669"/>
    <property type="project" value="UniProtKB-KW"/>
</dbReference>
<dbReference type="Proteomes" id="UP000235371">
    <property type="component" value="Unassembled WGS sequence"/>
</dbReference>
<evidence type="ECO:0000313" key="4">
    <source>
        <dbReference type="EMBL" id="PMD58317.1"/>
    </source>
</evidence>
<keyword evidence="1" id="KW-0808">Transferase</keyword>
<dbReference type="InterPro" id="IPR023213">
    <property type="entry name" value="CAT-like_dom_sf"/>
</dbReference>
<dbReference type="Pfam" id="PF22664">
    <property type="entry name" value="TRI-like_N"/>
    <property type="match status" value="1"/>
</dbReference>
<accession>A0A2J6T5M0</accession>
<gene>
    <name evidence="4" type="ORF">K444DRAFT_443149</name>
</gene>
<evidence type="ECO:0000256" key="2">
    <source>
        <dbReference type="SAM" id="MobiDB-lite"/>
    </source>
</evidence>
<dbReference type="InterPro" id="IPR054710">
    <property type="entry name" value="Tri101-like_N"/>
</dbReference>